<dbReference type="PROSITE" id="PS01186">
    <property type="entry name" value="EGF_2"/>
    <property type="match status" value="3"/>
</dbReference>
<proteinExistence type="inferred from homology"/>
<keyword evidence="12" id="KW-1185">Reference proteome</keyword>
<evidence type="ECO:0000256" key="5">
    <source>
        <dbReference type="ARBA" id="ARBA00022889"/>
    </source>
</evidence>
<keyword evidence="4" id="KW-0677">Repeat</keyword>
<dbReference type="InterPro" id="IPR018097">
    <property type="entry name" value="EGF_Ca-bd_CS"/>
</dbReference>
<evidence type="ECO:0000256" key="6">
    <source>
        <dbReference type="ARBA" id="ARBA00023157"/>
    </source>
</evidence>
<dbReference type="PROSITE" id="PS01187">
    <property type="entry name" value="EGF_CA"/>
    <property type="match status" value="1"/>
</dbReference>
<dbReference type="RefSeq" id="XP_012887557.1">
    <property type="nucleotide sequence ID" value="XM_013032103.1"/>
</dbReference>
<evidence type="ECO:0000256" key="2">
    <source>
        <dbReference type="ARBA" id="ARBA00022536"/>
    </source>
</evidence>
<dbReference type="Pfam" id="PF12947">
    <property type="entry name" value="EGF_3"/>
    <property type="match status" value="1"/>
</dbReference>
<dbReference type="InParanoid" id="A0A1S3GHS2"/>
<evidence type="ECO:0000256" key="8">
    <source>
        <dbReference type="SAM" id="MobiDB-lite"/>
    </source>
</evidence>
<dbReference type="GeneID" id="105997627"/>
<dbReference type="GO" id="GO:0010811">
    <property type="term" value="P:positive regulation of cell-substrate adhesion"/>
    <property type="evidence" value="ECO:0007669"/>
    <property type="project" value="UniProtKB-ARBA"/>
</dbReference>
<dbReference type="Proteomes" id="UP000081671">
    <property type="component" value="Unplaced"/>
</dbReference>
<dbReference type="InterPro" id="IPR024731">
    <property type="entry name" value="NELL2-like_EGF"/>
</dbReference>
<feature type="domain" description="EGF-like" evidence="10">
    <location>
        <begin position="174"/>
        <end position="212"/>
    </location>
</feature>
<dbReference type="PANTHER" id="PTHR24050:SF24">
    <property type="entry name" value="EPIDERMAL GROWTH FACTOR-LIKE PROTEIN 6"/>
    <property type="match status" value="1"/>
</dbReference>
<protein>
    <submittedName>
        <fullName evidence="13">Epidermal growth factor-like protein 6</fullName>
    </submittedName>
</protein>
<dbReference type="OrthoDB" id="10045365at2759"/>
<feature type="domain" description="MAM" evidence="11">
    <location>
        <begin position="401"/>
        <end position="547"/>
    </location>
</feature>
<evidence type="ECO:0000313" key="12">
    <source>
        <dbReference type="Proteomes" id="UP000081671"/>
    </source>
</evidence>
<dbReference type="FunFam" id="2.10.25.10:FF:000038">
    <property type="entry name" value="Fibrillin 2"/>
    <property type="match status" value="2"/>
</dbReference>
<evidence type="ECO:0000313" key="13">
    <source>
        <dbReference type="RefSeq" id="XP_012887557.1"/>
    </source>
</evidence>
<dbReference type="CTD" id="25975"/>
<feature type="domain" description="EGF-like" evidence="10">
    <location>
        <begin position="219"/>
        <end position="259"/>
    </location>
</feature>
<dbReference type="KEGG" id="dord:105997627"/>
<dbReference type="Pfam" id="PF00629">
    <property type="entry name" value="MAM"/>
    <property type="match status" value="1"/>
</dbReference>
<dbReference type="FunCoup" id="A0A1S3GHS2">
    <property type="interactions" value="68"/>
</dbReference>
<reference evidence="13" key="1">
    <citation type="submission" date="2025-08" db="UniProtKB">
        <authorList>
            <consortium name="RefSeq"/>
        </authorList>
    </citation>
    <scope>IDENTIFICATION</scope>
    <source>
        <tissue evidence="13">Kidney</tissue>
    </source>
</reference>
<dbReference type="Pfam" id="PF07645">
    <property type="entry name" value="EGF_CA"/>
    <property type="match status" value="2"/>
</dbReference>
<feature type="signal peptide" evidence="9">
    <location>
        <begin position="1"/>
        <end position="19"/>
    </location>
</feature>
<dbReference type="PROSITE" id="PS50026">
    <property type="entry name" value="EGF_3"/>
    <property type="match status" value="3"/>
</dbReference>
<dbReference type="GO" id="GO:0005576">
    <property type="term" value="C:extracellular region"/>
    <property type="evidence" value="ECO:0007669"/>
    <property type="project" value="UniProtKB-SubCell"/>
</dbReference>
<evidence type="ECO:0000256" key="3">
    <source>
        <dbReference type="ARBA" id="ARBA00022729"/>
    </source>
</evidence>
<dbReference type="GO" id="GO:0016020">
    <property type="term" value="C:membrane"/>
    <property type="evidence" value="ECO:0007669"/>
    <property type="project" value="InterPro"/>
</dbReference>
<dbReference type="SUPFAM" id="SSF57196">
    <property type="entry name" value="EGF/Laminin"/>
    <property type="match status" value="1"/>
</dbReference>
<dbReference type="SUPFAM" id="SSF49899">
    <property type="entry name" value="Concanavalin A-like lectins/glucanases"/>
    <property type="match status" value="1"/>
</dbReference>
<dbReference type="FunFam" id="2.10.25.10:FF:000184">
    <property type="entry name" value="nephronectin isoform X2"/>
    <property type="match status" value="1"/>
</dbReference>
<sequence length="554" mass="61326">MPPPWGLMLPLLLPWVAGGFGIAASPRNHGLSVLARQPGVCHYGTKLACCYGWKRNSKGVCEAVCEPGCKFGECVGPNKCRCFPGYTGKTCSQDVNECGVKARPCQHRCVNTHGSYKCFCLSGYMLMPDATCMNSRTCARINCQYGCEDTEEGPRCLCPSLGLRLAPNGRICLDVDECSSGKAACPHNRRCVNTFGSYYCKCHIGFELKYISGRYDCVDINECAVNTHTCSLHANCLNTQGSFKCKCKQGYKGNGLLCSVIPEKSVKESRKIPGPIKDRIKKLLAHKNSMKKKLRIQTVTPGPTGTHPPKVNLQSFSPEESVARNGHTNREKPGKEERMKEGLEEEKTLEKALKNDVEQERSLRGDVFSPKVNEEGDLDLVLTQRKSLNSKLEHKDLNISVDCSFDHGVCDWKQDREDDFDWNPADRDNAVGYYMAVPALAGHKKDVGRLKLLLPGLQPQSNFCLLFDYRLAGNKVGKLRVFVKNSNNALAWEETKNGDERWKTGKIQLYQGIDTTKSIIFEAERGKGKTGEIAVDGVLLISGFCPDDLLSVEG</sequence>
<dbReference type="PANTHER" id="PTHR24050">
    <property type="entry name" value="PA14 DOMAIN-CONTAINING PROTEIN"/>
    <property type="match status" value="1"/>
</dbReference>
<accession>A0A1S3GHS2</accession>
<comment type="similarity">
    <text evidence="1">Belongs to the nephronectin family.</text>
</comment>
<dbReference type="SMART" id="SM00181">
    <property type="entry name" value="EGF"/>
    <property type="match status" value="5"/>
</dbReference>
<keyword evidence="6" id="KW-1015">Disulfide bond</keyword>
<dbReference type="InterPro" id="IPR000152">
    <property type="entry name" value="EGF-type_Asp/Asn_hydroxyl_site"/>
</dbReference>
<evidence type="ECO:0000256" key="7">
    <source>
        <dbReference type="PROSITE-ProRule" id="PRU00076"/>
    </source>
</evidence>
<evidence type="ECO:0000256" key="9">
    <source>
        <dbReference type="SAM" id="SignalP"/>
    </source>
</evidence>
<organism evidence="12 13">
    <name type="scientific">Dipodomys ordii</name>
    <name type="common">Ord's kangaroo rat</name>
    <dbReference type="NCBI Taxonomy" id="10020"/>
    <lineage>
        <taxon>Eukaryota</taxon>
        <taxon>Metazoa</taxon>
        <taxon>Chordata</taxon>
        <taxon>Craniata</taxon>
        <taxon>Vertebrata</taxon>
        <taxon>Euteleostomi</taxon>
        <taxon>Mammalia</taxon>
        <taxon>Eutheria</taxon>
        <taxon>Euarchontoglires</taxon>
        <taxon>Glires</taxon>
        <taxon>Rodentia</taxon>
        <taxon>Castorimorpha</taxon>
        <taxon>Heteromyidae</taxon>
        <taxon>Dipodomyinae</taxon>
        <taxon>Dipodomys</taxon>
    </lineage>
</organism>
<dbReference type="FunFam" id="2.10.25.10:FF:000268">
    <property type="entry name" value="nephronectin isoform X2"/>
    <property type="match status" value="1"/>
</dbReference>
<dbReference type="InterPro" id="IPR001881">
    <property type="entry name" value="EGF-like_Ca-bd_dom"/>
</dbReference>
<keyword evidence="3 9" id="KW-0732">Signal</keyword>
<dbReference type="GO" id="GO:0030198">
    <property type="term" value="P:extracellular matrix organization"/>
    <property type="evidence" value="ECO:0007669"/>
    <property type="project" value="UniProtKB-ARBA"/>
</dbReference>
<dbReference type="InterPro" id="IPR000742">
    <property type="entry name" value="EGF"/>
</dbReference>
<feature type="compositionally biased region" description="Basic and acidic residues" evidence="8">
    <location>
        <begin position="328"/>
        <end position="345"/>
    </location>
</feature>
<dbReference type="InterPro" id="IPR052235">
    <property type="entry name" value="Nephronectin_domain"/>
</dbReference>
<evidence type="ECO:0000256" key="1">
    <source>
        <dbReference type="ARBA" id="ARBA00009738"/>
    </source>
</evidence>
<dbReference type="SUPFAM" id="SSF57184">
    <property type="entry name" value="Growth factor receptor domain"/>
    <property type="match status" value="1"/>
</dbReference>
<dbReference type="InterPro" id="IPR009030">
    <property type="entry name" value="Growth_fac_rcpt_cys_sf"/>
</dbReference>
<feature type="compositionally biased region" description="Low complexity" evidence="8">
    <location>
        <begin position="298"/>
        <end position="309"/>
    </location>
</feature>
<dbReference type="GO" id="GO:0007155">
    <property type="term" value="P:cell adhesion"/>
    <property type="evidence" value="ECO:0007669"/>
    <property type="project" value="UniProtKB-KW"/>
</dbReference>
<dbReference type="InterPro" id="IPR049883">
    <property type="entry name" value="NOTCH1_EGF-like"/>
</dbReference>
<comment type="caution">
    <text evidence="7">Lacks conserved residue(s) required for the propagation of feature annotation.</text>
</comment>
<dbReference type="InterPro" id="IPR000998">
    <property type="entry name" value="MAM_dom"/>
</dbReference>
<evidence type="ECO:0000256" key="4">
    <source>
        <dbReference type="ARBA" id="ARBA00022737"/>
    </source>
</evidence>
<keyword evidence="5" id="KW-0130">Cell adhesion</keyword>
<dbReference type="InterPro" id="IPR013320">
    <property type="entry name" value="ConA-like_dom_sf"/>
</dbReference>
<feature type="chain" id="PRO_5010262682" evidence="9">
    <location>
        <begin position="20"/>
        <end position="554"/>
    </location>
</feature>
<keyword evidence="2 7" id="KW-0245">EGF-like domain</keyword>
<dbReference type="CDD" id="cd06263">
    <property type="entry name" value="MAM"/>
    <property type="match status" value="1"/>
</dbReference>
<evidence type="ECO:0000259" key="10">
    <source>
        <dbReference type="PROSITE" id="PS50026"/>
    </source>
</evidence>
<dbReference type="Gene3D" id="2.60.120.200">
    <property type="match status" value="1"/>
</dbReference>
<dbReference type="SMART" id="SM00137">
    <property type="entry name" value="MAM"/>
    <property type="match status" value="1"/>
</dbReference>
<gene>
    <name evidence="13" type="primary">Egfl6</name>
</gene>
<evidence type="ECO:0000259" key="11">
    <source>
        <dbReference type="PROSITE" id="PS50060"/>
    </source>
</evidence>
<name>A0A1S3GHS2_DIPOR</name>
<feature type="domain" description="EGF-like" evidence="10">
    <location>
        <begin position="94"/>
        <end position="133"/>
    </location>
</feature>
<dbReference type="CDD" id="cd00054">
    <property type="entry name" value="EGF_CA"/>
    <property type="match status" value="3"/>
</dbReference>
<dbReference type="GO" id="GO:0005509">
    <property type="term" value="F:calcium ion binding"/>
    <property type="evidence" value="ECO:0007669"/>
    <property type="project" value="InterPro"/>
</dbReference>
<dbReference type="PROSITE" id="PS50060">
    <property type="entry name" value="MAM_2"/>
    <property type="match status" value="1"/>
</dbReference>
<dbReference type="SMART" id="SM00179">
    <property type="entry name" value="EGF_CA"/>
    <property type="match status" value="3"/>
</dbReference>
<dbReference type="AlphaFoldDB" id="A0A1S3GHS2"/>
<dbReference type="PROSITE" id="PS00010">
    <property type="entry name" value="ASX_HYDROXYL"/>
    <property type="match status" value="3"/>
</dbReference>
<dbReference type="STRING" id="10020.ENSDORP00000009882"/>
<dbReference type="PROSITE" id="PS00022">
    <property type="entry name" value="EGF_1"/>
    <property type="match status" value="1"/>
</dbReference>
<dbReference type="Gene3D" id="2.10.25.10">
    <property type="entry name" value="Laminin"/>
    <property type="match status" value="5"/>
</dbReference>
<feature type="region of interest" description="Disordered" evidence="8">
    <location>
        <begin position="298"/>
        <end position="345"/>
    </location>
</feature>